<evidence type="ECO:0000256" key="1">
    <source>
        <dbReference type="SAM" id="Phobius"/>
    </source>
</evidence>
<dbReference type="EMBL" id="ADMT01000142">
    <property type="protein sequence ID" value="EFF83002.1"/>
    <property type="molecule type" value="Genomic_DNA"/>
</dbReference>
<sequence>MFLIKPYKNDAPFKNNSFNIALQLLLNFLFLNLRNYPLGIYNNRIINFHDLN</sequence>
<gene>
    <name evidence="2" type="ORF">HMP0015_1526</name>
</gene>
<feature type="transmembrane region" description="Helical" evidence="1">
    <location>
        <begin position="20"/>
        <end position="36"/>
    </location>
</feature>
<protein>
    <submittedName>
        <fullName evidence="2">Uncharacterized protein</fullName>
    </submittedName>
</protein>
<evidence type="ECO:0000313" key="2">
    <source>
        <dbReference type="EMBL" id="EFF83002.1"/>
    </source>
</evidence>
<name>D4XP84_ACIHA</name>
<evidence type="ECO:0000313" key="3">
    <source>
        <dbReference type="Proteomes" id="UP000003085"/>
    </source>
</evidence>
<proteinExistence type="predicted"/>
<reference evidence="3" key="1">
    <citation type="submission" date="2010-03" db="EMBL/GenBank/DDBJ databases">
        <title>Complete sequence of Mobiluncus curtisii ATCC 43063.</title>
        <authorList>
            <person name="Muzny D."/>
            <person name="Qin X."/>
            <person name="Deng J."/>
            <person name="Jiang H."/>
            <person name="Liu Y."/>
            <person name="Qu J."/>
            <person name="Song X.-Z."/>
            <person name="Zhang L."/>
            <person name="Thornton R."/>
            <person name="Coyle M."/>
            <person name="Francisco L."/>
            <person name="Jackson L."/>
            <person name="Javaid M."/>
            <person name="Korchina V."/>
            <person name="Kovar C."/>
            <person name="Mata R."/>
            <person name="Mathew T."/>
            <person name="Ngo R."/>
            <person name="Nguyen L."/>
            <person name="Nguyen N."/>
            <person name="Okwuonu G."/>
            <person name="Ongeri F."/>
            <person name="Pham C."/>
            <person name="Simmons D."/>
            <person name="Wilczek-Boney K."/>
            <person name="Hale W."/>
            <person name="Jakkamsetti A."/>
            <person name="Pham P."/>
            <person name="Ruth R."/>
            <person name="San Lucas F."/>
            <person name="Warren J."/>
            <person name="Zhang J."/>
            <person name="Zhao Z."/>
            <person name="Zhou C."/>
            <person name="Zhu D."/>
            <person name="Lee S."/>
            <person name="Bess C."/>
            <person name="Blankenburg K."/>
            <person name="Forbes L."/>
            <person name="Fu Q."/>
            <person name="Gubbala S."/>
            <person name="Hirani K."/>
            <person name="Jayaseelan J.C."/>
            <person name="Lara F."/>
            <person name="Munidasa M."/>
            <person name="Palculict T."/>
            <person name="Patil S."/>
            <person name="Pu L.-L."/>
            <person name="Saada N."/>
            <person name="Tang L."/>
            <person name="Weissenberger G."/>
            <person name="Zhu Y."/>
            <person name="Hemphill L."/>
            <person name="Shang Y."/>
            <person name="Youmans B."/>
            <person name="Ayvaz T."/>
            <person name="Ross M."/>
            <person name="Santibanez J."/>
            <person name="Aqrawi P."/>
            <person name="Gross S."/>
            <person name="Joshi V."/>
            <person name="Fowler G."/>
            <person name="Nazareth L."/>
            <person name="Reid J."/>
            <person name="Worley K."/>
            <person name="Petrosino J."/>
            <person name="Highlander S."/>
            <person name="Gibbs R."/>
            <person name="Gibbs R."/>
        </authorList>
    </citation>
    <scope>NUCLEOTIDE SEQUENCE [LARGE SCALE GENOMIC DNA]</scope>
    <source>
        <strain evidence="3">ATCC 19194</strain>
    </source>
</reference>
<dbReference type="HOGENOM" id="CLU_3075706_0_0_6"/>
<keyword evidence="1" id="KW-1133">Transmembrane helix</keyword>
<accession>D4XP84</accession>
<organism evidence="2 3">
    <name type="scientific">Acinetobacter haemolyticus ATCC 19194</name>
    <dbReference type="NCBI Taxonomy" id="707232"/>
    <lineage>
        <taxon>Bacteria</taxon>
        <taxon>Pseudomonadati</taxon>
        <taxon>Pseudomonadota</taxon>
        <taxon>Gammaproteobacteria</taxon>
        <taxon>Moraxellales</taxon>
        <taxon>Moraxellaceae</taxon>
        <taxon>Acinetobacter</taxon>
    </lineage>
</organism>
<keyword evidence="1" id="KW-0472">Membrane</keyword>
<keyword evidence="1" id="KW-0812">Transmembrane</keyword>
<dbReference type="Proteomes" id="UP000003085">
    <property type="component" value="Unassembled WGS sequence"/>
</dbReference>
<comment type="caution">
    <text evidence="2">The sequence shown here is derived from an EMBL/GenBank/DDBJ whole genome shotgun (WGS) entry which is preliminary data.</text>
</comment>
<dbReference type="AlphaFoldDB" id="D4XP84"/>